<accession>A0A812M8J3</accession>
<evidence type="ECO:0000313" key="1">
    <source>
        <dbReference type="EMBL" id="CAE7258855.1"/>
    </source>
</evidence>
<proteinExistence type="predicted"/>
<dbReference type="AlphaFoldDB" id="A0A812M8J3"/>
<keyword evidence="2" id="KW-1185">Reference proteome</keyword>
<dbReference type="OrthoDB" id="488425at2759"/>
<organism evidence="1 2">
    <name type="scientific">Symbiodinium pilosum</name>
    <name type="common">Dinoflagellate</name>
    <dbReference type="NCBI Taxonomy" id="2952"/>
    <lineage>
        <taxon>Eukaryota</taxon>
        <taxon>Sar</taxon>
        <taxon>Alveolata</taxon>
        <taxon>Dinophyceae</taxon>
        <taxon>Suessiales</taxon>
        <taxon>Symbiodiniaceae</taxon>
        <taxon>Symbiodinium</taxon>
    </lineage>
</organism>
<feature type="non-terminal residue" evidence="1">
    <location>
        <position position="182"/>
    </location>
</feature>
<name>A0A812M8J3_SYMPI</name>
<sequence>MSSCFWASHPDRPNVGQGTWKLYAVLETFDTTPGWEDLDLVAVDILNYMHKNVPRRTRLPPGNGVVLFTSMSDACVLAALHHQDANARRAATLVASLDVDFFRMTLYQDTPHLIFDSFSKVAAPVNFIVARNADDVNCNLGEIGRMPLKIAVSASAFRTGCGVEQMGSETVLTELLQPIESK</sequence>
<dbReference type="EMBL" id="CAJNIZ010007553">
    <property type="protein sequence ID" value="CAE7258855.1"/>
    <property type="molecule type" value="Genomic_DNA"/>
</dbReference>
<reference evidence="1" key="1">
    <citation type="submission" date="2021-02" db="EMBL/GenBank/DDBJ databases">
        <authorList>
            <person name="Dougan E. K."/>
            <person name="Rhodes N."/>
            <person name="Thang M."/>
            <person name="Chan C."/>
        </authorList>
    </citation>
    <scope>NUCLEOTIDE SEQUENCE</scope>
</reference>
<evidence type="ECO:0000313" key="2">
    <source>
        <dbReference type="Proteomes" id="UP000649617"/>
    </source>
</evidence>
<protein>
    <submittedName>
        <fullName evidence="1">Uncharacterized protein</fullName>
    </submittedName>
</protein>
<comment type="caution">
    <text evidence="1">The sequence shown here is derived from an EMBL/GenBank/DDBJ whole genome shotgun (WGS) entry which is preliminary data.</text>
</comment>
<dbReference type="Proteomes" id="UP000649617">
    <property type="component" value="Unassembled WGS sequence"/>
</dbReference>
<gene>
    <name evidence="1" type="ORF">SPIL2461_LOCUS5354</name>
</gene>